<dbReference type="eggNOG" id="ENOG5033YUW">
    <property type="taxonomic scope" value="Bacteria"/>
</dbReference>
<protein>
    <recommendedName>
        <fullName evidence="3">LepB N-terminal domain-containing protein</fullName>
    </recommendedName>
</protein>
<gene>
    <name evidence="1" type="ORF">BN59_02820</name>
</gene>
<dbReference type="Proteomes" id="UP000044071">
    <property type="component" value="Unassembled WGS sequence"/>
</dbReference>
<sequence>MKAKTTDTARPRSTTSIDDFALETAKSSGGVTGSKRVLRRSNNSSYQLKPSILDNTYTRQLKAKRTERENFGEFISSCIGRSMLASFDKPSTTLPEIILVYDQHKKRALIASKYLEGNVVQTLDDYAQAIAPGPAPLKGKKKGHASFVPGQLSDSGKIGLDSNQMVELKSSLRDSIGISAVLGDHDVNPGNMMVVTNLFIDEETDEIVQQSQIARIDLGHAFNDLLNVPVAPSLFGAALDTAHPVQDFLNREKVAGFGGGDPSKFWRDYPGMGSLSEMAEMAETFERIGSVPEEAIKKGVEDAKQGFLDLLRDMKANNDDAGIAHVHSSLVEIYNNISSEKMQESPQQIRSQIDTIFEEYGNFVINNCKDALRTSKLLTIQSTIDQQLKNRVPMDQIYAKVLPIFNNLEPNANQSDPNKKITWVKEGPDVPPFSGTLKQYLIQRQIDLLYKQEPNKPVNKIANSILNYLNSYQTYVDSQRIGNSTGIQKAGQLETGLYEIAEQLAKNNPRGALDLVKVLRTELITKFGETNLIGKSNAIQAVTQMQADLKKIVFNEYKQGMAQMRLHNEPKPTPSPDL</sequence>
<evidence type="ECO:0000313" key="1">
    <source>
        <dbReference type="EMBL" id="CDZ78510.1"/>
    </source>
</evidence>
<accession>A0A078KVQ7</accession>
<name>A0A078KVQ7_9GAMM</name>
<evidence type="ECO:0008006" key="3">
    <source>
        <dbReference type="Google" id="ProtNLM"/>
    </source>
</evidence>
<dbReference type="RefSeq" id="WP_141650490.1">
    <property type="nucleotide sequence ID" value="NZ_CCVW01000003.1"/>
</dbReference>
<evidence type="ECO:0000313" key="2">
    <source>
        <dbReference type="Proteomes" id="UP000044071"/>
    </source>
</evidence>
<reference evidence="1 2" key="1">
    <citation type="submission" date="2014-06" db="EMBL/GenBank/DDBJ databases">
        <authorList>
            <person name="Urmite Genomes Urmite Genomes"/>
        </authorList>
    </citation>
    <scope>NUCLEOTIDE SEQUENCE [LARGE SCALE GENOMIC DNA]</scope>
</reference>
<organism evidence="1 2">
    <name type="scientific">Legionella massiliensis</name>
    <dbReference type="NCBI Taxonomy" id="1034943"/>
    <lineage>
        <taxon>Bacteria</taxon>
        <taxon>Pseudomonadati</taxon>
        <taxon>Pseudomonadota</taxon>
        <taxon>Gammaproteobacteria</taxon>
        <taxon>Legionellales</taxon>
        <taxon>Legionellaceae</taxon>
        <taxon>Legionella</taxon>
    </lineage>
</organism>
<dbReference type="STRING" id="1034943.BN59_02820"/>
<keyword evidence="2" id="KW-1185">Reference proteome</keyword>
<dbReference type="AlphaFoldDB" id="A0A078KVQ7"/>
<dbReference type="EMBL" id="CCSB01000003">
    <property type="protein sequence ID" value="CDZ78510.1"/>
    <property type="molecule type" value="Genomic_DNA"/>
</dbReference>
<proteinExistence type="predicted"/>